<gene>
    <name evidence="5" type="ORF">KFE25_001165</name>
</gene>
<dbReference type="SUPFAM" id="SSF53448">
    <property type="entry name" value="Nucleotide-diphospho-sugar transferases"/>
    <property type="match status" value="1"/>
</dbReference>
<feature type="region of interest" description="Disordered" evidence="2">
    <location>
        <begin position="1"/>
        <end position="43"/>
    </location>
</feature>
<dbReference type="PANTHER" id="PTHR32385">
    <property type="entry name" value="MANNOSYL PHOSPHORYLINOSITOL CERAMIDE SYNTHASE"/>
    <property type="match status" value="1"/>
</dbReference>
<dbReference type="Pfam" id="PF13439">
    <property type="entry name" value="Glyco_transf_4"/>
    <property type="match status" value="1"/>
</dbReference>
<dbReference type="Gene3D" id="3.90.550.20">
    <property type="match status" value="1"/>
</dbReference>
<feature type="domain" description="Glycosyltransferase subfamily 4-like N-terminal" evidence="4">
    <location>
        <begin position="116"/>
        <end position="231"/>
    </location>
</feature>
<dbReference type="AlphaFoldDB" id="A0A8J5X5K6"/>
<keyword evidence="3" id="KW-1133">Transmembrane helix</keyword>
<dbReference type="Gene3D" id="3.40.50.2000">
    <property type="entry name" value="Glycogen Phosphorylase B"/>
    <property type="match status" value="2"/>
</dbReference>
<dbReference type="PANTHER" id="PTHR32385:SF22">
    <property type="entry name" value="MANNOSYL PHOSPHORYLINOSITOL CERAMIDE SYNTHASE SUR1"/>
    <property type="match status" value="1"/>
</dbReference>
<protein>
    <recommendedName>
        <fullName evidence="4">Glycosyltransferase subfamily 4-like N-terminal domain-containing protein</fullName>
    </recommendedName>
</protein>
<keyword evidence="1" id="KW-0808">Transferase</keyword>
<accession>A0A8J5X5K6</accession>
<reference evidence="5" key="1">
    <citation type="submission" date="2021-05" db="EMBL/GenBank/DDBJ databases">
        <title>The genome of the haptophyte Pavlova lutheri (Diacronema luteri, Pavlovales) - a model for lipid biosynthesis in eukaryotic algae.</title>
        <authorList>
            <person name="Hulatt C.J."/>
            <person name="Posewitz M.C."/>
        </authorList>
    </citation>
    <scope>NUCLEOTIDE SEQUENCE</scope>
    <source>
        <strain evidence="5">NIVA-4/92</strain>
    </source>
</reference>
<feature type="region of interest" description="Disordered" evidence="2">
    <location>
        <begin position="498"/>
        <end position="532"/>
    </location>
</feature>
<dbReference type="EMBL" id="JAGTXO010000025">
    <property type="protein sequence ID" value="KAG8461561.1"/>
    <property type="molecule type" value="Genomic_DNA"/>
</dbReference>
<dbReference type="InterPro" id="IPR028098">
    <property type="entry name" value="Glyco_trans_4-like_N"/>
</dbReference>
<dbReference type="InterPro" id="IPR029044">
    <property type="entry name" value="Nucleotide-diphossugar_trans"/>
</dbReference>
<evidence type="ECO:0000313" key="6">
    <source>
        <dbReference type="Proteomes" id="UP000751190"/>
    </source>
</evidence>
<evidence type="ECO:0000256" key="2">
    <source>
        <dbReference type="SAM" id="MobiDB-lite"/>
    </source>
</evidence>
<dbReference type="GO" id="GO:0051999">
    <property type="term" value="P:mannosyl-inositol phosphorylceramide biosynthetic process"/>
    <property type="evidence" value="ECO:0007669"/>
    <property type="project" value="TreeGrafter"/>
</dbReference>
<organism evidence="5 6">
    <name type="scientific">Diacronema lutheri</name>
    <name type="common">Unicellular marine alga</name>
    <name type="synonym">Monochrysis lutheri</name>
    <dbReference type="NCBI Taxonomy" id="2081491"/>
    <lineage>
        <taxon>Eukaryota</taxon>
        <taxon>Haptista</taxon>
        <taxon>Haptophyta</taxon>
        <taxon>Pavlovophyceae</taxon>
        <taxon>Pavlovales</taxon>
        <taxon>Pavlovaceae</taxon>
        <taxon>Diacronema</taxon>
    </lineage>
</organism>
<feature type="transmembrane region" description="Helical" evidence="3">
    <location>
        <begin position="630"/>
        <end position="651"/>
    </location>
</feature>
<evidence type="ECO:0000256" key="3">
    <source>
        <dbReference type="SAM" id="Phobius"/>
    </source>
</evidence>
<keyword evidence="3" id="KW-0472">Membrane</keyword>
<proteinExistence type="predicted"/>
<evidence type="ECO:0000259" key="4">
    <source>
        <dbReference type="Pfam" id="PF13439"/>
    </source>
</evidence>
<feature type="transmembrane region" description="Helical" evidence="3">
    <location>
        <begin position="748"/>
        <end position="770"/>
    </location>
</feature>
<dbReference type="GO" id="GO:0000030">
    <property type="term" value="F:mannosyltransferase activity"/>
    <property type="evidence" value="ECO:0007669"/>
    <property type="project" value="TreeGrafter"/>
</dbReference>
<keyword evidence="3" id="KW-0812">Transmembrane</keyword>
<evidence type="ECO:0000256" key="1">
    <source>
        <dbReference type="ARBA" id="ARBA00022679"/>
    </source>
</evidence>
<dbReference type="SUPFAM" id="SSF53756">
    <property type="entry name" value="UDP-Glycosyltransferase/glycogen phosphorylase"/>
    <property type="match status" value="2"/>
</dbReference>
<evidence type="ECO:0000313" key="5">
    <source>
        <dbReference type="EMBL" id="KAG8461561.1"/>
    </source>
</evidence>
<comment type="caution">
    <text evidence="5">The sequence shown here is derived from an EMBL/GenBank/DDBJ whole genome shotgun (WGS) entry which is preliminary data.</text>
</comment>
<keyword evidence="6" id="KW-1185">Reference proteome</keyword>
<dbReference type="Proteomes" id="UP000751190">
    <property type="component" value="Unassembled WGS sequence"/>
</dbReference>
<dbReference type="OrthoDB" id="3647at2759"/>
<feature type="compositionally biased region" description="Low complexity" evidence="2">
    <location>
        <begin position="500"/>
        <end position="528"/>
    </location>
</feature>
<dbReference type="InterPro" id="IPR051706">
    <property type="entry name" value="Glycosyltransferase_domain"/>
</dbReference>
<sequence>MDGAGAAGFEGGRPPPLFGRLRSSSGQSEGAPDTVMPLSDLSPSGEPRMRIAIFAPAYATGEGSSALAVRDLVRFFRTQSDLTWLVVTVSPERFGTADDDEYVLACEPGTMLAPAVSLPYMHEHGGYRFCPGLGGQLLCELEHFRPDVLHLTEPCILSLHALQWARVRKVPVMATFHGELHAQLRALAVSSGPPGALLLFMYERYLHNFYGQVPRIFVPSTQLQYELWAAGYGERGMNEVGVCGATVDLQRFTPAARSASVRAALGARDESTILVLWLGPASQVAGADVWAYVLSRLRADGAPVAGVVVGAGSAPQILRAALPRVPVTVATDERVRRGCVDMDGTANGESALSPGGELADRTERASAAAGLASAGGFNGGGGGGGGAGAQPQRGGWATGPCVSAPLESILASCDMLLCPAAIDPFCVHLLRALASGLAVVIDADAATRLSDLGLADVHDAVLALPAAAHDVDGCYAATSALVRDHALASRLRRVGRRTVQRAVSAPPSPSASPHVRATAGSGGAPSARGRAHVPLPLSPLTAPAVGCVGGWTAHHARLVAHYRESVDLGRLRPPRPLRADRKLHNVFWLCACACFSSSAKALQMLRARGAGAHGGGCAARLAARTAHATLLLVLPLALLCVCAGYMPLLLLMQLAWCIETMAPQPNTYLAHAAPPAAVGAARGLASGGVGVLASLLRAARASVTSVLAPARRLPSSGSLPAALAAAGAAGGAGTPTSSSTALTRLRRAGLALGAVGVLLVGLYAALVVVLQAHTSRHAWQEHEFWCHDVRGVCERRIPFIVHQMYKNEALPEEWAETPATWQRMNPGYKYMLWTDRELRELIENHYAWFLPVYLAYPHNIQRSDSSRYFLLHRYGGIYADLDIVSTRSIDRLIAGHEALLPLTPNIGITNAVMASTPGHEFFGYVIKELERYSSTWYHGTRHVTIVTSTGPTFLWSAFLHYTGKNAVALVPAAVWGKCTVCHPHCAEMAGAFFRHLSGGSWHTGDSKAINNGLICHPILLMVLALLALSAIRRRITWLPLGAVAAVYFFQDWLDVDMWFAPFAWLMGVGRHGTKNAPKLLPGEQPGAEQMLDAKERATNDPSRPAESWTQA</sequence>
<dbReference type="Pfam" id="PF04488">
    <property type="entry name" value="Gly_transf_sug"/>
    <property type="match status" value="1"/>
</dbReference>
<dbReference type="InterPro" id="IPR007577">
    <property type="entry name" value="GlycoTrfase_DXD_sugar-bd_CS"/>
</dbReference>
<name>A0A8J5X5K6_DIALT</name>
<dbReference type="GO" id="GO:0016020">
    <property type="term" value="C:membrane"/>
    <property type="evidence" value="ECO:0007669"/>
    <property type="project" value="GOC"/>
</dbReference>
<feature type="compositionally biased region" description="Gly residues" evidence="2">
    <location>
        <begin position="1"/>
        <end position="11"/>
    </location>
</feature>
<feature type="region of interest" description="Disordered" evidence="2">
    <location>
        <begin position="1076"/>
        <end position="1111"/>
    </location>
</feature>